<dbReference type="HOGENOM" id="CLU_1382309_0_0_9"/>
<evidence type="ECO:0000256" key="1">
    <source>
        <dbReference type="SAM" id="Phobius"/>
    </source>
</evidence>
<accession>B1YMQ0</accession>
<dbReference type="RefSeq" id="WP_012371526.1">
    <property type="nucleotide sequence ID" value="NC_010556.1"/>
</dbReference>
<keyword evidence="1" id="KW-1133">Transmembrane helix</keyword>
<keyword evidence="3" id="KW-1185">Reference proteome</keyword>
<sequence>MKKTILLYVLIPVCIIFVIVKWIIPIVGWGADSEPVKANPIPIMQKWDEGQLKQFDRENRVGTQYTLGGLEVETLAMQRRETVRTTPLLRVLVSKEKLVQVGTGTNRLLALTVTIQNQSDDPIEISNKLGEYETNGKRTAVLHEKHPLVGTYRAGEERTGVLFIKTEQKELTAGHLDLLYQTQSGEKQLRVSLNQQKN</sequence>
<proteinExistence type="predicted"/>
<protein>
    <recommendedName>
        <fullName evidence="4">DUF4352 domain-containing protein</fullName>
    </recommendedName>
</protein>
<evidence type="ECO:0000313" key="2">
    <source>
        <dbReference type="EMBL" id="ACB62110.1"/>
    </source>
</evidence>
<dbReference type="AlphaFoldDB" id="B1YMQ0"/>
<reference evidence="2 3" key="2">
    <citation type="journal article" date="2008" name="BMC Genomics">
        <title>Architecture of thermal adaptation in an Exiguobacterium sibiricum strain isolated from 3 million year old permafrost: a genome and transcriptome approach.</title>
        <authorList>
            <person name="Rodrigues D.F."/>
            <person name="Ivanova N."/>
            <person name="He Z."/>
            <person name="Huebner M."/>
            <person name="Zhou J."/>
            <person name="Tiedje J.M."/>
        </authorList>
    </citation>
    <scope>NUCLEOTIDE SEQUENCE [LARGE SCALE GENOMIC DNA]</scope>
    <source>
        <strain evidence="3">DSM 17290 / CIP 109462 / JCM 13490 / 255-15</strain>
    </source>
</reference>
<name>B1YMQ0_EXIS2</name>
<keyword evidence="1" id="KW-0472">Membrane</keyword>
<evidence type="ECO:0000313" key="3">
    <source>
        <dbReference type="Proteomes" id="UP000001681"/>
    </source>
</evidence>
<reference evidence="2 3" key="1">
    <citation type="journal article" date="2006" name="Extremophiles">
        <title>Characterization of Exiguobacterium isolates from the Siberian permafrost. Description of Exiguobacterium sibiricum sp. nov.</title>
        <authorList>
            <person name="Rodrigues D.F."/>
            <person name="Goris J."/>
            <person name="Vishnivetskaya T."/>
            <person name="Gilichinsky D."/>
            <person name="Thomashow M.F."/>
            <person name="Tiedje J.M."/>
        </authorList>
    </citation>
    <scope>NUCLEOTIDE SEQUENCE [LARGE SCALE GENOMIC DNA]</scope>
    <source>
        <strain evidence="3">DSM 17290 / CIP 109462 / JCM 13490 / 255-15</strain>
    </source>
</reference>
<evidence type="ECO:0008006" key="4">
    <source>
        <dbReference type="Google" id="ProtNLM"/>
    </source>
</evidence>
<dbReference type="OrthoDB" id="2352747at2"/>
<dbReference type="KEGG" id="esi:Exig_2662"/>
<keyword evidence="1" id="KW-0812">Transmembrane</keyword>
<gene>
    <name evidence="2" type="ordered locus">Exig_2662</name>
</gene>
<dbReference type="Proteomes" id="UP000001681">
    <property type="component" value="Chromosome"/>
</dbReference>
<organism evidence="2 3">
    <name type="scientific">Exiguobacterium sibiricum (strain DSM 17290 / CCUG 55495 / CIP 109462 / JCM 13490 / 255-15)</name>
    <dbReference type="NCBI Taxonomy" id="262543"/>
    <lineage>
        <taxon>Bacteria</taxon>
        <taxon>Bacillati</taxon>
        <taxon>Bacillota</taxon>
        <taxon>Bacilli</taxon>
        <taxon>Bacillales</taxon>
        <taxon>Bacillales Family XII. Incertae Sedis</taxon>
        <taxon>Exiguobacterium</taxon>
    </lineage>
</organism>
<reference evidence="3" key="3">
    <citation type="submission" date="2008-04" db="EMBL/GenBank/DDBJ databases">
        <title>Complete sequence of chromosome of Exiguobacterium sibiricum 255-15.</title>
        <authorList>
            <consortium name="US DOE Joint Genome Institute"/>
            <person name="Copeland A."/>
            <person name="Lucas S."/>
            <person name="Lapidus A."/>
            <person name="Glavina del Rio T."/>
            <person name="Dalin E."/>
            <person name="Tice H."/>
            <person name="Bruce D."/>
            <person name="Goodwin L."/>
            <person name="Pitluck S."/>
            <person name="Kiss H."/>
            <person name="Chertkov O."/>
            <person name="Monk C."/>
            <person name="Brettin T."/>
            <person name="Detter J.C."/>
            <person name="Han C."/>
            <person name="Kuske C.R."/>
            <person name="Schmutz J."/>
            <person name="Larimer F."/>
            <person name="Land M."/>
            <person name="Hauser L."/>
            <person name="Kyrpides N."/>
            <person name="Mikhailova N."/>
            <person name="Vishnivetskaya T."/>
            <person name="Rodrigues D.F."/>
            <person name="Gilichinsky D."/>
            <person name="Tiedje J."/>
            <person name="Richardson P."/>
        </authorList>
    </citation>
    <scope>NUCLEOTIDE SEQUENCE [LARGE SCALE GENOMIC DNA]</scope>
    <source>
        <strain evidence="3">DSM 17290 / CIP 109462 / JCM 13490 / 255-15</strain>
    </source>
</reference>
<dbReference type="EMBL" id="CP001022">
    <property type="protein sequence ID" value="ACB62110.1"/>
    <property type="molecule type" value="Genomic_DNA"/>
</dbReference>
<feature type="transmembrane region" description="Helical" evidence="1">
    <location>
        <begin position="7"/>
        <end position="31"/>
    </location>
</feature>